<dbReference type="Proteomes" id="UP000229703">
    <property type="component" value="Unassembled WGS sequence"/>
</dbReference>
<dbReference type="GO" id="GO:0000166">
    <property type="term" value="F:nucleotide binding"/>
    <property type="evidence" value="ECO:0007669"/>
    <property type="project" value="InterPro"/>
</dbReference>
<dbReference type="Gene3D" id="3.30.360.10">
    <property type="entry name" value="Dihydrodipicolinate Reductase, domain 2"/>
    <property type="match status" value="1"/>
</dbReference>
<comment type="caution">
    <text evidence="3">The sequence shown here is derived from an EMBL/GenBank/DDBJ whole genome shotgun (WGS) entry which is preliminary data.</text>
</comment>
<dbReference type="PANTHER" id="PTHR43377:SF1">
    <property type="entry name" value="BILIVERDIN REDUCTASE A"/>
    <property type="match status" value="1"/>
</dbReference>
<protein>
    <recommendedName>
        <fullName evidence="5">Gfo/Idh/MocA family oxidoreductase</fullName>
    </recommendedName>
</protein>
<evidence type="ECO:0000259" key="1">
    <source>
        <dbReference type="Pfam" id="PF01408"/>
    </source>
</evidence>
<dbReference type="InterPro" id="IPR000683">
    <property type="entry name" value="Gfo/Idh/MocA-like_OxRdtase_N"/>
</dbReference>
<dbReference type="Pfam" id="PF22725">
    <property type="entry name" value="GFO_IDH_MocA_C3"/>
    <property type="match status" value="1"/>
</dbReference>
<dbReference type="EMBL" id="PFJK01000264">
    <property type="protein sequence ID" value="PIX76811.1"/>
    <property type="molecule type" value="Genomic_DNA"/>
</dbReference>
<feature type="domain" description="GFO/IDH/MocA-like oxidoreductase" evidence="2">
    <location>
        <begin position="131"/>
        <end position="249"/>
    </location>
</feature>
<feature type="domain" description="Gfo/Idh/MocA-like oxidoreductase N-terminal" evidence="1">
    <location>
        <begin position="5"/>
        <end position="123"/>
    </location>
</feature>
<accession>A0A2M7M283</accession>
<dbReference type="SUPFAM" id="SSF55347">
    <property type="entry name" value="Glyceraldehyde-3-phosphate dehydrogenase-like, C-terminal domain"/>
    <property type="match status" value="1"/>
</dbReference>
<evidence type="ECO:0000313" key="3">
    <source>
        <dbReference type="EMBL" id="PIX76811.1"/>
    </source>
</evidence>
<dbReference type="PANTHER" id="PTHR43377">
    <property type="entry name" value="BILIVERDIN REDUCTASE A"/>
    <property type="match status" value="1"/>
</dbReference>
<sequence length="335" mass="37174">MDKIGYGVIGLGFFGEKHAEVLSKMPNVKILGVCRRSIKPLKEIAAKYGVPHTYTDYNELLANKEIEAVSITTMWDQHLAPTLAALKSGKHVFLEKPMASTVQECKEIIQAAKATQHFFIVGHICRFNPRYAMAKKEISEGAIGKIVSIYARRNIPATVSKGVLGKIGPIIGDGVHDTDLMLWYTKAKIKTVYANTVSVRKLANPDIGWTVYRFDTGAVGVCENVWFLPEKTPFQIDERMEIIGTEGSLHIQEGSPNFSVCDKNGWRSPDTTYWPMLHGVRAGALREELSYFVNCILESKRPTIITPEESLAAVEACLAAEESARTSKIITLSER</sequence>
<organism evidence="3 4">
    <name type="scientific">bacterium (Candidatus Ratteibacteria) CG_4_10_14_3_um_filter_41_18</name>
    <dbReference type="NCBI Taxonomy" id="2014287"/>
    <lineage>
        <taxon>Bacteria</taxon>
        <taxon>Candidatus Ratteibacteria</taxon>
    </lineage>
</organism>
<evidence type="ECO:0008006" key="5">
    <source>
        <dbReference type="Google" id="ProtNLM"/>
    </source>
</evidence>
<dbReference type="AlphaFoldDB" id="A0A2M7M283"/>
<dbReference type="InterPro" id="IPR055170">
    <property type="entry name" value="GFO_IDH_MocA-like_dom"/>
</dbReference>
<proteinExistence type="predicted"/>
<dbReference type="Gene3D" id="3.40.50.720">
    <property type="entry name" value="NAD(P)-binding Rossmann-like Domain"/>
    <property type="match status" value="1"/>
</dbReference>
<reference evidence="4" key="1">
    <citation type="submission" date="2017-09" db="EMBL/GenBank/DDBJ databases">
        <title>Depth-based differentiation of microbial function through sediment-hosted aquifers and enrichment of novel symbionts in the deep terrestrial subsurface.</title>
        <authorList>
            <person name="Probst A.J."/>
            <person name="Ladd B."/>
            <person name="Jarett J.K."/>
            <person name="Geller-Mcgrath D.E."/>
            <person name="Sieber C.M.K."/>
            <person name="Emerson J.B."/>
            <person name="Anantharaman K."/>
            <person name="Thomas B.C."/>
            <person name="Malmstrom R."/>
            <person name="Stieglmeier M."/>
            <person name="Klingl A."/>
            <person name="Woyke T."/>
            <person name="Ryan C.M."/>
            <person name="Banfield J.F."/>
        </authorList>
    </citation>
    <scope>NUCLEOTIDE SEQUENCE [LARGE SCALE GENOMIC DNA]</scope>
</reference>
<dbReference type="SUPFAM" id="SSF51735">
    <property type="entry name" value="NAD(P)-binding Rossmann-fold domains"/>
    <property type="match status" value="1"/>
</dbReference>
<dbReference type="InterPro" id="IPR036291">
    <property type="entry name" value="NAD(P)-bd_dom_sf"/>
</dbReference>
<dbReference type="Pfam" id="PF01408">
    <property type="entry name" value="GFO_IDH_MocA"/>
    <property type="match status" value="1"/>
</dbReference>
<gene>
    <name evidence="3" type="ORF">COZ37_05960</name>
</gene>
<dbReference type="InterPro" id="IPR051450">
    <property type="entry name" value="Gfo/Idh/MocA_Oxidoreductases"/>
</dbReference>
<name>A0A2M7M283_9BACT</name>
<evidence type="ECO:0000313" key="4">
    <source>
        <dbReference type="Proteomes" id="UP000229703"/>
    </source>
</evidence>
<evidence type="ECO:0000259" key="2">
    <source>
        <dbReference type="Pfam" id="PF22725"/>
    </source>
</evidence>